<organism evidence="1 2">
    <name type="scientific">Canavalia gladiata</name>
    <name type="common">Sword bean</name>
    <name type="synonym">Dolichos gladiatus</name>
    <dbReference type="NCBI Taxonomy" id="3824"/>
    <lineage>
        <taxon>Eukaryota</taxon>
        <taxon>Viridiplantae</taxon>
        <taxon>Streptophyta</taxon>
        <taxon>Embryophyta</taxon>
        <taxon>Tracheophyta</taxon>
        <taxon>Spermatophyta</taxon>
        <taxon>Magnoliopsida</taxon>
        <taxon>eudicotyledons</taxon>
        <taxon>Gunneridae</taxon>
        <taxon>Pentapetalae</taxon>
        <taxon>rosids</taxon>
        <taxon>fabids</taxon>
        <taxon>Fabales</taxon>
        <taxon>Fabaceae</taxon>
        <taxon>Papilionoideae</taxon>
        <taxon>50 kb inversion clade</taxon>
        <taxon>NPAAA clade</taxon>
        <taxon>indigoferoid/millettioid clade</taxon>
        <taxon>Phaseoleae</taxon>
        <taxon>Canavalia</taxon>
    </lineage>
</organism>
<keyword evidence="2" id="KW-1185">Reference proteome</keyword>
<sequence>METSSSLLIGALQFLMEQESVHHSFSHVNYPYVKRQQLKEVRIWLSAVWDGIFSGVPLDVSLLEANKLAGTMLSGVSAMEDFLSSDLTANHLVDEIPTNSYQLENLTILLISPGLCNNEVHGHLQPSRSGFERRLVRSSILRYNGVSSAMASSCLAGTLNRRIKISIDSLVVR</sequence>
<accession>A0AAN9JYV7</accession>
<gene>
    <name evidence="1" type="ORF">VNO77_44798</name>
</gene>
<comment type="caution">
    <text evidence="1">The sequence shown here is derived from an EMBL/GenBank/DDBJ whole genome shotgun (WGS) entry which is preliminary data.</text>
</comment>
<evidence type="ECO:0000313" key="1">
    <source>
        <dbReference type="EMBL" id="KAK7306838.1"/>
    </source>
</evidence>
<evidence type="ECO:0000313" key="2">
    <source>
        <dbReference type="Proteomes" id="UP001367508"/>
    </source>
</evidence>
<reference evidence="1 2" key="1">
    <citation type="submission" date="2024-01" db="EMBL/GenBank/DDBJ databases">
        <title>The genomes of 5 underutilized Papilionoideae crops provide insights into root nodulation and disease resistanc.</title>
        <authorList>
            <person name="Jiang F."/>
        </authorList>
    </citation>
    <scope>NUCLEOTIDE SEQUENCE [LARGE SCALE GENOMIC DNA]</scope>
    <source>
        <strain evidence="1">LVBAO_FW01</strain>
        <tissue evidence="1">Leaves</tissue>
    </source>
</reference>
<name>A0AAN9JYV7_CANGL</name>
<dbReference type="AlphaFoldDB" id="A0AAN9JYV7"/>
<proteinExistence type="predicted"/>
<dbReference type="EMBL" id="JAYMYQ010000011">
    <property type="protein sequence ID" value="KAK7306838.1"/>
    <property type="molecule type" value="Genomic_DNA"/>
</dbReference>
<protein>
    <submittedName>
        <fullName evidence="1">Uncharacterized protein</fullName>
    </submittedName>
</protein>
<dbReference type="Proteomes" id="UP001367508">
    <property type="component" value="Unassembled WGS sequence"/>
</dbReference>